<protein>
    <submittedName>
        <fullName evidence="6">LysR family transcriptional regulator</fullName>
    </submittedName>
</protein>
<keyword evidence="4" id="KW-0804">Transcription</keyword>
<dbReference type="SUPFAM" id="SSF53850">
    <property type="entry name" value="Periplasmic binding protein-like II"/>
    <property type="match status" value="1"/>
</dbReference>
<comment type="caution">
    <text evidence="6">The sequence shown here is derived from an EMBL/GenBank/DDBJ whole genome shotgun (WGS) entry which is preliminary data.</text>
</comment>
<dbReference type="PANTHER" id="PTHR30118">
    <property type="entry name" value="HTH-TYPE TRANSCRIPTIONAL REGULATOR LEUO-RELATED"/>
    <property type="match status" value="1"/>
</dbReference>
<dbReference type="Pfam" id="PF03466">
    <property type="entry name" value="LysR_substrate"/>
    <property type="match status" value="1"/>
</dbReference>
<dbReference type="InterPro" id="IPR000847">
    <property type="entry name" value="LysR_HTH_N"/>
</dbReference>
<feature type="domain" description="HTH lysR-type" evidence="5">
    <location>
        <begin position="21"/>
        <end position="78"/>
    </location>
</feature>
<accession>A0ABY3NXD7</accession>
<dbReference type="InterPro" id="IPR005119">
    <property type="entry name" value="LysR_subst-bd"/>
</dbReference>
<dbReference type="InterPro" id="IPR036390">
    <property type="entry name" value="WH_DNA-bd_sf"/>
</dbReference>
<dbReference type="Proteomes" id="UP000323910">
    <property type="component" value="Unassembled WGS sequence"/>
</dbReference>
<dbReference type="Gene3D" id="3.40.190.10">
    <property type="entry name" value="Periplasmic binding protein-like II"/>
    <property type="match status" value="2"/>
</dbReference>
<keyword evidence="7" id="KW-1185">Reference proteome</keyword>
<dbReference type="PANTHER" id="PTHR30118:SF14">
    <property type="entry name" value="LYSR FAMILY TRANSCRIPTIONAL REGULATOR"/>
    <property type="match status" value="1"/>
</dbReference>
<evidence type="ECO:0000259" key="5">
    <source>
        <dbReference type="PROSITE" id="PS50931"/>
    </source>
</evidence>
<evidence type="ECO:0000256" key="4">
    <source>
        <dbReference type="ARBA" id="ARBA00023163"/>
    </source>
</evidence>
<dbReference type="EMBL" id="VTFR01000013">
    <property type="protein sequence ID" value="TYT29592.1"/>
    <property type="molecule type" value="Genomic_DNA"/>
</dbReference>
<evidence type="ECO:0000313" key="7">
    <source>
        <dbReference type="Proteomes" id="UP000323910"/>
    </source>
</evidence>
<evidence type="ECO:0000256" key="3">
    <source>
        <dbReference type="ARBA" id="ARBA00023125"/>
    </source>
</evidence>
<keyword evidence="2" id="KW-0805">Transcription regulation</keyword>
<dbReference type="InterPro" id="IPR050389">
    <property type="entry name" value="LysR-type_TF"/>
</dbReference>
<evidence type="ECO:0000256" key="1">
    <source>
        <dbReference type="ARBA" id="ARBA00009437"/>
    </source>
</evidence>
<name>A0ABY3NXD7_9ENTR</name>
<comment type="similarity">
    <text evidence="1">Belongs to the LysR transcriptional regulatory family.</text>
</comment>
<gene>
    <name evidence="6" type="ORF">FZO59_20355</name>
</gene>
<keyword evidence="3" id="KW-0238">DNA-binding</keyword>
<proteinExistence type="inferred from homology"/>
<sequence length="316" mass="36326">MRSGMSETRPEHAESLKIRKFDLNLLMVLDAVYTTGSVKNAATLLHTSSPSISQSLQKLKDYFGDPLFLRDGQKLRATTIATKLHLKVKDSLEALISNIEDFEEAEYYNQLVIQCPIYLSIKIIPIISEFFENENITCEIVHRVSDNMVDSFSDSLSLRQVDLVFGVNKSLGMSTKSFLIGEEDLVFICRKNHPRLETTFREKDVETEMFCYIHTDELPAVITRQRVENKLLADRNFTLRSPSFMSILSHIESTNSVAIVPRWLLNRFKDAFNIKALESDIELPTVEIAMSYNKTNLNKKMNTRLFDYLSENFSKK</sequence>
<evidence type="ECO:0000256" key="2">
    <source>
        <dbReference type="ARBA" id="ARBA00023015"/>
    </source>
</evidence>
<dbReference type="SUPFAM" id="SSF46785">
    <property type="entry name" value="Winged helix' DNA-binding domain"/>
    <property type="match status" value="1"/>
</dbReference>
<reference evidence="6 7" key="1">
    <citation type="submission" date="2019-08" db="EMBL/GenBank/DDBJ databases">
        <title>The draft genome of Lelliottia nimipressuralis strain CICC 24156.</title>
        <authorList>
            <person name="Wu W."/>
            <person name="Feng Y."/>
            <person name="Zong Z."/>
        </authorList>
    </citation>
    <scope>NUCLEOTIDE SEQUENCE [LARGE SCALE GENOMIC DNA]</scope>
    <source>
        <strain evidence="6 7">CICC 24156</strain>
    </source>
</reference>
<dbReference type="PROSITE" id="PS50931">
    <property type="entry name" value="HTH_LYSR"/>
    <property type="match status" value="1"/>
</dbReference>
<organism evidence="6 7">
    <name type="scientific">Lelliottia nimipressuralis</name>
    <dbReference type="NCBI Taxonomy" id="69220"/>
    <lineage>
        <taxon>Bacteria</taxon>
        <taxon>Pseudomonadati</taxon>
        <taxon>Pseudomonadota</taxon>
        <taxon>Gammaproteobacteria</taxon>
        <taxon>Enterobacterales</taxon>
        <taxon>Enterobacteriaceae</taxon>
        <taxon>Lelliottia</taxon>
    </lineage>
</organism>
<evidence type="ECO:0000313" key="6">
    <source>
        <dbReference type="EMBL" id="TYT29592.1"/>
    </source>
</evidence>
<dbReference type="InterPro" id="IPR036388">
    <property type="entry name" value="WH-like_DNA-bd_sf"/>
</dbReference>
<dbReference type="Pfam" id="PF00126">
    <property type="entry name" value="HTH_1"/>
    <property type="match status" value="1"/>
</dbReference>
<dbReference type="Gene3D" id="1.10.10.10">
    <property type="entry name" value="Winged helix-like DNA-binding domain superfamily/Winged helix DNA-binding domain"/>
    <property type="match status" value="1"/>
</dbReference>